<feature type="region of interest" description="Disordered" evidence="3">
    <location>
        <begin position="1"/>
        <end position="76"/>
    </location>
</feature>
<feature type="compositionally biased region" description="Polar residues" evidence="3">
    <location>
        <begin position="1"/>
        <end position="14"/>
    </location>
</feature>
<comment type="caution">
    <text evidence="5">The sequence shown here is derived from an EMBL/GenBank/DDBJ whole genome shotgun (WGS) entry which is preliminary data.</text>
</comment>
<feature type="region of interest" description="Disordered" evidence="3">
    <location>
        <begin position="1190"/>
        <end position="1231"/>
    </location>
</feature>
<evidence type="ECO:0000313" key="6">
    <source>
        <dbReference type="Proteomes" id="UP000256845"/>
    </source>
</evidence>
<evidence type="ECO:0000313" key="5">
    <source>
        <dbReference type="EMBL" id="RED43726.1"/>
    </source>
</evidence>
<dbReference type="Pfam" id="PF02902">
    <property type="entry name" value="Peptidase_C48"/>
    <property type="match status" value="1"/>
</dbReference>
<feature type="compositionally biased region" description="Polar residues" evidence="3">
    <location>
        <begin position="39"/>
        <end position="50"/>
    </location>
</feature>
<feature type="compositionally biased region" description="Low complexity" evidence="3">
    <location>
        <begin position="827"/>
        <end position="836"/>
    </location>
</feature>
<organism evidence="5 6">
    <name type="scientific">Aestuariispira insulae</name>
    <dbReference type="NCBI Taxonomy" id="1461337"/>
    <lineage>
        <taxon>Bacteria</taxon>
        <taxon>Pseudomonadati</taxon>
        <taxon>Pseudomonadota</taxon>
        <taxon>Alphaproteobacteria</taxon>
        <taxon>Rhodospirillales</taxon>
        <taxon>Kiloniellaceae</taxon>
        <taxon>Aestuariispira</taxon>
    </lineage>
</organism>
<evidence type="ECO:0000256" key="1">
    <source>
        <dbReference type="ARBA" id="ARBA00022670"/>
    </source>
</evidence>
<dbReference type="PROSITE" id="PS50600">
    <property type="entry name" value="ULP_PROTEASE"/>
    <property type="match status" value="1"/>
</dbReference>
<dbReference type="InterPro" id="IPR003653">
    <property type="entry name" value="Peptidase_C48_C"/>
</dbReference>
<dbReference type="EMBL" id="QRDW01000020">
    <property type="protein sequence ID" value="RED43726.1"/>
    <property type="molecule type" value="Genomic_DNA"/>
</dbReference>
<dbReference type="GO" id="GO:0006508">
    <property type="term" value="P:proteolysis"/>
    <property type="evidence" value="ECO:0007669"/>
    <property type="project" value="UniProtKB-KW"/>
</dbReference>
<protein>
    <submittedName>
        <fullName evidence="5">Ulp1 family protease catalytic subunit</fullName>
    </submittedName>
</protein>
<feature type="domain" description="Ubiquitin-like protease family profile" evidence="4">
    <location>
        <begin position="973"/>
        <end position="1141"/>
    </location>
</feature>
<feature type="region of interest" description="Disordered" evidence="3">
    <location>
        <begin position="341"/>
        <end position="360"/>
    </location>
</feature>
<keyword evidence="1 5" id="KW-0645">Protease</keyword>
<keyword evidence="2" id="KW-0378">Hydrolase</keyword>
<feature type="compositionally biased region" description="Polar residues" evidence="3">
    <location>
        <begin position="62"/>
        <end position="76"/>
    </location>
</feature>
<proteinExistence type="predicted"/>
<dbReference type="GO" id="GO:0008234">
    <property type="term" value="F:cysteine-type peptidase activity"/>
    <property type="evidence" value="ECO:0007669"/>
    <property type="project" value="InterPro"/>
</dbReference>
<dbReference type="Gene3D" id="3.40.395.10">
    <property type="entry name" value="Adenoviral Proteinase, Chain A"/>
    <property type="match status" value="1"/>
</dbReference>
<reference evidence="5 6" key="1">
    <citation type="submission" date="2018-07" db="EMBL/GenBank/DDBJ databases">
        <title>Genomic Encyclopedia of Type Strains, Phase III (KMG-III): the genomes of soil and plant-associated and newly described type strains.</title>
        <authorList>
            <person name="Whitman W."/>
        </authorList>
    </citation>
    <scope>NUCLEOTIDE SEQUENCE [LARGE SCALE GENOMIC DNA]</scope>
    <source>
        <strain evidence="5 6">CECT 8488</strain>
    </source>
</reference>
<feature type="region of interest" description="Disordered" evidence="3">
    <location>
        <begin position="816"/>
        <end position="952"/>
    </location>
</feature>
<evidence type="ECO:0000256" key="3">
    <source>
        <dbReference type="SAM" id="MobiDB-lite"/>
    </source>
</evidence>
<name>A0A3D9H466_9PROT</name>
<dbReference type="AlphaFoldDB" id="A0A3D9H466"/>
<dbReference type="InterPro" id="IPR038765">
    <property type="entry name" value="Papain-like_cys_pep_sf"/>
</dbReference>
<feature type="compositionally biased region" description="Polar residues" evidence="3">
    <location>
        <begin position="909"/>
        <end position="920"/>
    </location>
</feature>
<accession>A0A3D9H466</accession>
<dbReference type="SUPFAM" id="SSF54001">
    <property type="entry name" value="Cysteine proteinases"/>
    <property type="match status" value="1"/>
</dbReference>
<keyword evidence="6" id="KW-1185">Reference proteome</keyword>
<feature type="compositionally biased region" description="Acidic residues" evidence="3">
    <location>
        <begin position="348"/>
        <end position="358"/>
    </location>
</feature>
<dbReference type="Proteomes" id="UP000256845">
    <property type="component" value="Unassembled WGS sequence"/>
</dbReference>
<evidence type="ECO:0000256" key="2">
    <source>
        <dbReference type="ARBA" id="ARBA00022801"/>
    </source>
</evidence>
<evidence type="ECO:0000259" key="4">
    <source>
        <dbReference type="PROSITE" id="PS50600"/>
    </source>
</evidence>
<feature type="compositionally biased region" description="Polar residues" evidence="3">
    <location>
        <begin position="864"/>
        <end position="874"/>
    </location>
</feature>
<gene>
    <name evidence="5" type="ORF">DFP90_12010</name>
</gene>
<sequence length="1231" mass="130985">MVGTVNDTASSVSGAETPRSEGQSEADVHPLGLRLPGFSRTSHSNLSPMSRQGGGSVRSEGARSSNTTGSGQHSVASNVVRTITSAGGTVAGFLTGQSELPSDSDPGITRSERPGIEMQGEPSVQNTRAIRQALLEGPSEYSPHSTAKFLLDDAFSSPINQGYLWAMFSLARPPEIFLAEGMDGYQTSMGDIVKDTEHEFSEFTKDKFLPACTIGLQIVGGYYTLAAALGNGYKAYKGAQSYLADQKNIGHMNFIRETLVPHNLAMSRLEANTSKIALMNKGEGAADWSREGLMEETTAALSEIGDKNPEIIARMAGTPASLEKEIETARATCERLVGELNGAREPAADPESDPEADLEGQARENLAAADRRLANLIHERDAIPAAKEHLEALSEQIASAGNLGDLVQSMAAAKNDRNGAELYQEIQALEEGMAVANMKAMTAMSEVHRLEDLGSFTRVGPANVSQAAHTVLGVCTSVLNFDGVLNSFGKKYSDLAHWMANGAEKGSVADKAVNAVKGWKVTAFGGRAVGFGLKSLKEYTQLNQEISVETYLGDGATPEQRNAVKALIENRKMTLDVAWQSDFGKAGTDGAAAGVSIDHFSPVLGKSVMFAGASLGIWNRLKTHEKSNAIEVSGLQATKKEFEADTEARKIKIAAEFADLFGAPTERSRAFDNSKKIFEERGILGNMIHGGFRKTRYNRASPEIQQSMMNPAEAMASPKMTPYLLANVLFEIPAESSQRLIKDLYDVNVDLALLTQMKQAVADYQNARTPAGEAGDGTADNVVEELVMSVAKRINWHIGQRDSNYLMPAGWTDQAVKARGDDGNGGADDPQAPDGPTSSIVAEPGSDATLPDIENQRGSGYAGSENTEPQETSLSGGGLPSGDNPLRAPGTRGITDHPQGAWHDAGGDNMSNASRMSSSLEFEGPFDIESTGGLETPQSPRSDMPPAALGSPSADDRFISVFKNFLQDRIGDQQVVGEIAQSLEPGQYMHQDILNAGLATLQNNGAIIQTGEFFTLSTADRPVPPGQAGRNANNSLVTDPGRFAVKLAEALSIAEGKPVVVPVNVDNAHWVSLTVRQGDDGTREAHMFDSLPNDGSYTLLKSLVQQVLGQDLAVTRSNTAWQQKEGELDCGPHVFGFAQSLGDPDNQNRSLVEVSEAYIAGAKNLDLGGQASTLRRNLMANLFINRLKETGPLSSGDARPASAPTGAVDTDGPPTAEAHPDHVVIDMPSDD</sequence>